<evidence type="ECO:0000313" key="1">
    <source>
        <dbReference type="EMBL" id="KAK1144029.1"/>
    </source>
</evidence>
<organism evidence="1 2">
    <name type="scientific">Aspergillus melleus</name>
    <dbReference type="NCBI Taxonomy" id="138277"/>
    <lineage>
        <taxon>Eukaryota</taxon>
        <taxon>Fungi</taxon>
        <taxon>Dikarya</taxon>
        <taxon>Ascomycota</taxon>
        <taxon>Pezizomycotina</taxon>
        <taxon>Eurotiomycetes</taxon>
        <taxon>Eurotiomycetidae</taxon>
        <taxon>Eurotiales</taxon>
        <taxon>Aspergillaceae</taxon>
        <taxon>Aspergillus</taxon>
        <taxon>Aspergillus subgen. Circumdati</taxon>
    </lineage>
</organism>
<protein>
    <submittedName>
        <fullName evidence="1">Uncharacterized protein</fullName>
    </submittedName>
</protein>
<reference evidence="1 2" key="1">
    <citation type="journal article" date="2023" name="ACS Omega">
        <title>Identification of the Neoaspergillic Acid Biosynthesis Gene Cluster by Establishing an In Vitro CRISPR-Ribonucleoprotein Genetic System in Aspergillus melleus.</title>
        <authorList>
            <person name="Yuan B."/>
            <person name="Grau M.F."/>
            <person name="Murata R.M."/>
            <person name="Torok T."/>
            <person name="Venkateswaran K."/>
            <person name="Stajich J.E."/>
            <person name="Wang C.C.C."/>
        </authorList>
    </citation>
    <scope>NUCLEOTIDE SEQUENCE [LARGE SCALE GENOMIC DNA]</scope>
    <source>
        <strain evidence="1 2">IMV 1140</strain>
    </source>
</reference>
<proteinExistence type="predicted"/>
<dbReference type="EMBL" id="JAOPJF010000034">
    <property type="protein sequence ID" value="KAK1144029.1"/>
    <property type="molecule type" value="Genomic_DNA"/>
</dbReference>
<sequence>MKHMRDLISTAQVLRHVFVTPLQVPRFHIPRRALAPTLNQSRLYASPRSLQNQPAQSQKPAQLMDEDIEARFIQVVNEEGGLNPPALLRDVLRSIDRKQYFVMQVSPTLYDRPTVCKIVSRIELREQERKKAKAAHALKVSTKQIELNWAINANDLEYRLKQLKTFLLKGRKVEVILTRKKGKRAPNVEEIKHLMDSVIEAIKGVKATQVQPMEGVPGKHVVFVVKKSEDSE</sequence>
<comment type="caution">
    <text evidence="1">The sequence shown here is derived from an EMBL/GenBank/DDBJ whole genome shotgun (WGS) entry which is preliminary data.</text>
</comment>
<name>A0ACC3B229_9EURO</name>
<keyword evidence="2" id="KW-1185">Reference proteome</keyword>
<dbReference type="Proteomes" id="UP001177260">
    <property type="component" value="Unassembled WGS sequence"/>
</dbReference>
<evidence type="ECO:0000313" key="2">
    <source>
        <dbReference type="Proteomes" id="UP001177260"/>
    </source>
</evidence>
<accession>A0ACC3B229</accession>
<gene>
    <name evidence="1" type="ORF">N8T08_005938</name>
</gene>